<keyword evidence="3" id="KW-0820">tRNA-binding</keyword>
<evidence type="ECO:0000259" key="13">
    <source>
        <dbReference type="Pfam" id="PF12627"/>
    </source>
</evidence>
<dbReference type="GO" id="GO:0008033">
    <property type="term" value="P:tRNA processing"/>
    <property type="evidence" value="ECO:0007669"/>
    <property type="project" value="UniProtKB-KW"/>
</dbReference>
<organism evidence="15 16">
    <name type="scientific">Leptolyngbya foveolarum</name>
    <dbReference type="NCBI Taxonomy" id="47253"/>
    <lineage>
        <taxon>Bacteria</taxon>
        <taxon>Bacillati</taxon>
        <taxon>Cyanobacteriota</taxon>
        <taxon>Cyanophyceae</taxon>
        <taxon>Leptolyngbyales</taxon>
        <taxon>Leptolyngbyaceae</taxon>
        <taxon>Leptolyngbya group</taxon>
        <taxon>Leptolyngbya</taxon>
    </lineage>
</organism>
<accession>A0A2W4UB39</accession>
<keyword evidence="4 11" id="KW-0808">Transferase</keyword>
<evidence type="ECO:0000256" key="6">
    <source>
        <dbReference type="ARBA" id="ARBA00022695"/>
    </source>
</evidence>
<evidence type="ECO:0000256" key="8">
    <source>
        <dbReference type="ARBA" id="ARBA00022741"/>
    </source>
</evidence>
<evidence type="ECO:0000256" key="2">
    <source>
        <dbReference type="ARBA" id="ARBA00007265"/>
    </source>
</evidence>
<dbReference type="CDD" id="cd05398">
    <property type="entry name" value="NT_ClassII-CCAase"/>
    <property type="match status" value="1"/>
</dbReference>
<keyword evidence="9" id="KW-0460">Magnesium</keyword>
<keyword evidence="6" id="KW-0548">Nucleotidyltransferase</keyword>
<keyword evidence="7" id="KW-0479">Metal-binding</keyword>
<dbReference type="SUPFAM" id="SSF81301">
    <property type="entry name" value="Nucleotidyltransferase"/>
    <property type="match status" value="1"/>
</dbReference>
<dbReference type="InterPro" id="IPR032810">
    <property type="entry name" value="CCA-adding_enz_C"/>
</dbReference>
<dbReference type="PANTHER" id="PTHR47545:SF2">
    <property type="entry name" value="CC-ADDING TRNA NUCLEOTIDYLTRANSFERASE"/>
    <property type="match status" value="1"/>
</dbReference>
<dbReference type="Proteomes" id="UP000249354">
    <property type="component" value="Unassembled WGS sequence"/>
</dbReference>
<dbReference type="GO" id="GO:0000049">
    <property type="term" value="F:tRNA binding"/>
    <property type="evidence" value="ECO:0007669"/>
    <property type="project" value="UniProtKB-KW"/>
</dbReference>
<keyword evidence="5" id="KW-0819">tRNA processing</keyword>
<dbReference type="InterPro" id="IPR002646">
    <property type="entry name" value="PolA_pol_head_dom"/>
</dbReference>
<dbReference type="SUPFAM" id="SSF81891">
    <property type="entry name" value="Poly A polymerase C-terminal region-like"/>
    <property type="match status" value="1"/>
</dbReference>
<gene>
    <name evidence="15" type="ORF">DCF25_10700</name>
</gene>
<feature type="domain" description="Poly A polymerase head" evidence="12">
    <location>
        <begin position="20"/>
        <end position="132"/>
    </location>
</feature>
<dbReference type="InterPro" id="IPR032828">
    <property type="entry name" value="PolyA_RNA-bd"/>
</dbReference>
<evidence type="ECO:0000256" key="5">
    <source>
        <dbReference type="ARBA" id="ARBA00022694"/>
    </source>
</evidence>
<comment type="cofactor">
    <cofactor evidence="1">
        <name>Mg(2+)</name>
        <dbReference type="ChEBI" id="CHEBI:18420"/>
    </cofactor>
</comment>
<evidence type="ECO:0000256" key="9">
    <source>
        <dbReference type="ARBA" id="ARBA00022842"/>
    </source>
</evidence>
<dbReference type="AlphaFoldDB" id="A0A2W4UB39"/>
<protein>
    <recommendedName>
        <fullName evidence="17">[cytidine(C)-cytidine(C)-adenosine (A)]-adding enzyme</fullName>
    </recommendedName>
</protein>
<dbReference type="Gene3D" id="1.10.3090.10">
    <property type="entry name" value="cca-adding enzyme, domain 2"/>
    <property type="match status" value="1"/>
</dbReference>
<comment type="caution">
    <text evidence="15">The sequence shown here is derived from an EMBL/GenBank/DDBJ whole genome shotgun (WGS) entry which is preliminary data.</text>
</comment>
<dbReference type="GO" id="GO:0016779">
    <property type="term" value="F:nucleotidyltransferase activity"/>
    <property type="evidence" value="ECO:0007669"/>
    <property type="project" value="UniProtKB-KW"/>
</dbReference>
<evidence type="ECO:0000256" key="7">
    <source>
        <dbReference type="ARBA" id="ARBA00022723"/>
    </source>
</evidence>
<proteinExistence type="inferred from homology"/>
<comment type="similarity">
    <text evidence="2 11">Belongs to the tRNA nucleotidyltransferase/poly(A) polymerase family.</text>
</comment>
<evidence type="ECO:0000256" key="1">
    <source>
        <dbReference type="ARBA" id="ARBA00001946"/>
    </source>
</evidence>
<evidence type="ECO:0000259" key="14">
    <source>
        <dbReference type="Pfam" id="PF13735"/>
    </source>
</evidence>
<evidence type="ECO:0000256" key="3">
    <source>
        <dbReference type="ARBA" id="ARBA00022555"/>
    </source>
</evidence>
<dbReference type="Gene3D" id="3.30.460.10">
    <property type="entry name" value="Beta Polymerase, domain 2"/>
    <property type="match status" value="1"/>
</dbReference>
<keyword evidence="10 11" id="KW-0694">RNA-binding</keyword>
<dbReference type="Pfam" id="PF12627">
    <property type="entry name" value="PolyA_pol_RNAbd"/>
    <property type="match status" value="1"/>
</dbReference>
<dbReference type="InterPro" id="IPR043519">
    <property type="entry name" value="NT_sf"/>
</dbReference>
<reference evidence="15 16" key="2">
    <citation type="submission" date="2018-06" db="EMBL/GenBank/DDBJ databases">
        <title>Metagenomic assembly of (sub)arctic Cyanobacteria and their associated microbiome from non-axenic cultures.</title>
        <authorList>
            <person name="Baurain D."/>
        </authorList>
    </citation>
    <scope>NUCLEOTIDE SEQUENCE [LARGE SCALE GENOMIC DNA]</scope>
    <source>
        <strain evidence="15">ULC129bin1</strain>
    </source>
</reference>
<reference evidence="16" key="1">
    <citation type="submission" date="2018-04" db="EMBL/GenBank/DDBJ databases">
        <authorList>
            <person name="Cornet L."/>
        </authorList>
    </citation>
    <scope>NUCLEOTIDE SEQUENCE [LARGE SCALE GENOMIC DNA]</scope>
</reference>
<dbReference type="Pfam" id="PF01743">
    <property type="entry name" value="PolyA_pol"/>
    <property type="match status" value="1"/>
</dbReference>
<feature type="domain" description="tRNA nucleotidyltransferase/poly(A) polymerase RNA and SrmB- binding" evidence="13">
    <location>
        <begin position="158"/>
        <end position="218"/>
    </location>
</feature>
<dbReference type="EMBL" id="QBMC01000063">
    <property type="protein sequence ID" value="PZO17812.1"/>
    <property type="molecule type" value="Genomic_DNA"/>
</dbReference>
<name>A0A2W4UB39_9CYAN</name>
<sequence length="416" mass="46124">MALFSPETWPFSLNLLPDDTYLVGGSVRDRLLKRSAAYLDLDFVLSSNAVKTAATIANTYNAGFVVLDEARQIARVVFAEMTVDFAQQQGETIAVDLQRRDFTINAIAYHPTTHQLIDPLGGEADIAHKILRMVSYENLAADPLRLMRGYRQAAQLKFTLSTETQLAIRQLAPLLAEVSSERVHSELDALLSIPAGSDYLASMLENRLLQFCLPHFDSDRVKQIKAVDGAIAQFQSQMPDYAERLKSWLKPAPAGHYRSWIKAVKLSRMVGAKPKQAEAELVDLKYSRSEIQTVTTLLEAQPDIDAMIQGQFTQAQQFFLFKAAGDCFPAVSLLALSQGVPLSLIQPMIERFLNPDDAIAHVQTLITGRTLMKQLKLKPGPQIGQILKAVEQAQADGRVKDEESAIAFVFSIFDDS</sequence>
<dbReference type="PANTHER" id="PTHR47545">
    <property type="entry name" value="MULTIFUNCTIONAL CCA PROTEIN"/>
    <property type="match status" value="1"/>
</dbReference>
<dbReference type="Pfam" id="PF13735">
    <property type="entry name" value="tRNA_NucTran2_2"/>
    <property type="match status" value="1"/>
</dbReference>
<evidence type="ECO:0008006" key="17">
    <source>
        <dbReference type="Google" id="ProtNLM"/>
    </source>
</evidence>
<evidence type="ECO:0000313" key="15">
    <source>
        <dbReference type="EMBL" id="PZO17812.1"/>
    </source>
</evidence>
<dbReference type="GO" id="GO:0000166">
    <property type="term" value="F:nucleotide binding"/>
    <property type="evidence" value="ECO:0007669"/>
    <property type="project" value="UniProtKB-KW"/>
</dbReference>
<evidence type="ECO:0000259" key="12">
    <source>
        <dbReference type="Pfam" id="PF01743"/>
    </source>
</evidence>
<evidence type="ECO:0000313" key="16">
    <source>
        <dbReference type="Proteomes" id="UP000249354"/>
    </source>
</evidence>
<keyword evidence="8" id="KW-0547">Nucleotide-binding</keyword>
<evidence type="ECO:0000256" key="10">
    <source>
        <dbReference type="ARBA" id="ARBA00022884"/>
    </source>
</evidence>
<feature type="domain" description="CCA-adding enzyme C-terminal" evidence="14">
    <location>
        <begin position="265"/>
        <end position="406"/>
    </location>
</feature>
<dbReference type="InterPro" id="IPR050124">
    <property type="entry name" value="tRNA_CCA-adding_enzyme"/>
</dbReference>
<evidence type="ECO:0000256" key="11">
    <source>
        <dbReference type="RuleBase" id="RU003953"/>
    </source>
</evidence>
<evidence type="ECO:0000256" key="4">
    <source>
        <dbReference type="ARBA" id="ARBA00022679"/>
    </source>
</evidence>
<dbReference type="GO" id="GO:0046872">
    <property type="term" value="F:metal ion binding"/>
    <property type="evidence" value="ECO:0007669"/>
    <property type="project" value="UniProtKB-KW"/>
</dbReference>